<reference evidence="1 2" key="1">
    <citation type="submission" date="2019-05" db="EMBL/GenBank/DDBJ databases">
        <authorList>
            <person name="Lee S.D."/>
        </authorList>
    </citation>
    <scope>NUCLEOTIDE SEQUENCE [LARGE SCALE GENOMIC DNA]</scope>
    <source>
        <strain evidence="1 2">YC2-7</strain>
    </source>
</reference>
<organism evidence="1 2">
    <name type="scientific">Antrihabitans stalactiti</name>
    <dbReference type="NCBI Taxonomy" id="2584121"/>
    <lineage>
        <taxon>Bacteria</taxon>
        <taxon>Bacillati</taxon>
        <taxon>Actinomycetota</taxon>
        <taxon>Actinomycetes</taxon>
        <taxon>Mycobacteriales</taxon>
        <taxon>Nocardiaceae</taxon>
        <taxon>Antrihabitans</taxon>
    </lineage>
</organism>
<protein>
    <submittedName>
        <fullName evidence="1">Uncharacterized protein</fullName>
    </submittedName>
</protein>
<name>A0A848KER8_9NOCA</name>
<sequence>MDLTEAQRRGLNTALSEATCLGLDIDEAGATAAVTLEVLALPVDGATAAGRTVVLHLSGVGRIAASLRSQEWDEAKPTVYPLALGDLHDAIESFGGTHLHGWEFIDLPDSSWKQWFHLLSLDTTLSDEPASHVLELSQEEGVDPRELDLRVWFNDLDIADADGQPIKLEDFIECGVKWWAAHDSGDPRTRNADIAPPL</sequence>
<comment type="caution">
    <text evidence="1">The sequence shown here is derived from an EMBL/GenBank/DDBJ whole genome shotgun (WGS) entry which is preliminary data.</text>
</comment>
<dbReference type="Proteomes" id="UP000535543">
    <property type="component" value="Unassembled WGS sequence"/>
</dbReference>
<accession>A0A848KER8</accession>
<dbReference type="RefSeq" id="WP_169585969.1">
    <property type="nucleotide sequence ID" value="NZ_VCQU01000003.1"/>
</dbReference>
<reference evidence="1 2" key="2">
    <citation type="submission" date="2020-06" db="EMBL/GenBank/DDBJ databases">
        <title>Antribacter stalactiti gen. nov., sp. nov., a new member of the family Nacardiaceae isolated from a cave.</title>
        <authorList>
            <person name="Kim I.S."/>
        </authorList>
    </citation>
    <scope>NUCLEOTIDE SEQUENCE [LARGE SCALE GENOMIC DNA]</scope>
    <source>
        <strain evidence="1 2">YC2-7</strain>
    </source>
</reference>
<evidence type="ECO:0000313" key="2">
    <source>
        <dbReference type="Proteomes" id="UP000535543"/>
    </source>
</evidence>
<gene>
    <name evidence="1" type="ORF">FGL95_09230</name>
</gene>
<keyword evidence="2" id="KW-1185">Reference proteome</keyword>
<proteinExistence type="predicted"/>
<dbReference type="EMBL" id="VCQU01000003">
    <property type="protein sequence ID" value="NMN95212.1"/>
    <property type="molecule type" value="Genomic_DNA"/>
</dbReference>
<dbReference type="AlphaFoldDB" id="A0A848KER8"/>
<evidence type="ECO:0000313" key="1">
    <source>
        <dbReference type="EMBL" id="NMN95212.1"/>
    </source>
</evidence>